<evidence type="ECO:0000256" key="7">
    <source>
        <dbReference type="ARBA" id="ARBA00023114"/>
    </source>
</evidence>
<evidence type="ECO:0000313" key="12">
    <source>
        <dbReference type="Proteomes" id="UP001163266"/>
    </source>
</evidence>
<keyword evidence="4" id="KW-1134">Transmembrane beta strand</keyword>
<organism evidence="11 12">
    <name type="scientific">Caldimonas aquatica</name>
    <dbReference type="NCBI Taxonomy" id="376175"/>
    <lineage>
        <taxon>Bacteria</taxon>
        <taxon>Pseudomonadati</taxon>
        <taxon>Pseudomonadota</taxon>
        <taxon>Betaproteobacteria</taxon>
        <taxon>Burkholderiales</taxon>
        <taxon>Sphaerotilaceae</taxon>
        <taxon>Caldimonas</taxon>
    </lineage>
</organism>
<dbReference type="InterPro" id="IPR036998">
    <property type="entry name" value="Porin_LamB_sf"/>
</dbReference>
<dbReference type="InterPro" id="IPR003192">
    <property type="entry name" value="Porin_LamB"/>
</dbReference>
<evidence type="ECO:0000256" key="3">
    <source>
        <dbReference type="ARBA" id="ARBA00022448"/>
    </source>
</evidence>
<keyword evidence="7" id="KW-0626">Porin</keyword>
<evidence type="ECO:0000256" key="1">
    <source>
        <dbReference type="ARBA" id="ARBA00004571"/>
    </source>
</evidence>
<evidence type="ECO:0000256" key="4">
    <source>
        <dbReference type="ARBA" id="ARBA00022452"/>
    </source>
</evidence>
<keyword evidence="6" id="KW-0406">Ion transport</keyword>
<evidence type="ECO:0000256" key="2">
    <source>
        <dbReference type="ARBA" id="ARBA00007055"/>
    </source>
</evidence>
<keyword evidence="8" id="KW-0472">Membrane</keyword>
<sequence length="418" mass="44738">MRGKFKLLAAAAAVAGAFGAMPASAQGLEFHGYLRTGTGSSSEGGKQVCFSAPGAGAKYRLGNECETYGEVAFALPFGKSDGPYAKYNLMLATIENNAASDFESVKGDKFDIASRQNYFEAGGFFGPGALQNAKVWIGKRYYNRHDIHINDYYYWNNSGLGGGIEDIALGGAAKLALAYHSKGDDTLVNDAVNGLNTRRLSARVYDIPVNPNGKLEFELVLLKGDSAGSPAGGEGNGFALFAEHMQTGILGGFNKAALVIGNDAGFGGASVPTFRDANRSAKGSSWRFIDQLYIAPQGSNWSGMAAFVAEQVKPDNGNKTTWYSIGVRPQYNFSDHMSLAFELGHDRTKEEGKATAHLTKFTVAPQLSLSRGFWSRPVFRAFATYAKWNDAAGNAGTGGVFGNDRDGMTYGIQVEAWW</sequence>
<accession>A0ABY6MWC8</accession>
<dbReference type="InterPro" id="IPR050286">
    <property type="entry name" value="G_neg_Bact_CarbUptk_Porin"/>
</dbReference>
<feature type="signal peptide" evidence="10">
    <location>
        <begin position="1"/>
        <end position="25"/>
    </location>
</feature>
<keyword evidence="3" id="KW-0813">Transport</keyword>
<comment type="similarity">
    <text evidence="2">Belongs to the porin LamB (TC 1.B.3) family.</text>
</comment>
<dbReference type="Pfam" id="PF02264">
    <property type="entry name" value="LamB"/>
    <property type="match status" value="1"/>
</dbReference>
<comment type="subcellular location">
    <subcellularLocation>
        <location evidence="1">Cell outer membrane</location>
        <topology evidence="1">Multi-pass membrane protein</topology>
    </subcellularLocation>
</comment>
<evidence type="ECO:0000313" key="11">
    <source>
        <dbReference type="EMBL" id="UZD56313.1"/>
    </source>
</evidence>
<dbReference type="SUPFAM" id="SSF56935">
    <property type="entry name" value="Porins"/>
    <property type="match status" value="1"/>
</dbReference>
<evidence type="ECO:0000256" key="10">
    <source>
        <dbReference type="SAM" id="SignalP"/>
    </source>
</evidence>
<evidence type="ECO:0000256" key="9">
    <source>
        <dbReference type="ARBA" id="ARBA00023237"/>
    </source>
</evidence>
<dbReference type="CDD" id="cd01346">
    <property type="entry name" value="Maltoporin-like"/>
    <property type="match status" value="1"/>
</dbReference>
<reference evidence="11" key="1">
    <citation type="submission" date="2022-10" db="EMBL/GenBank/DDBJ databases">
        <title>Complete genome sequence of Schlegelella aquatica LMG 23380.</title>
        <authorList>
            <person name="Musilova J."/>
            <person name="Kourilova X."/>
            <person name="Bezdicek M."/>
            <person name="Hermankova K."/>
            <person name="Obruca S."/>
            <person name="Sedlar K."/>
        </authorList>
    </citation>
    <scope>NUCLEOTIDE SEQUENCE</scope>
    <source>
        <strain evidence="11">LMG 23380</strain>
    </source>
</reference>
<dbReference type="EMBL" id="CP110257">
    <property type="protein sequence ID" value="UZD56313.1"/>
    <property type="molecule type" value="Genomic_DNA"/>
</dbReference>
<evidence type="ECO:0000256" key="6">
    <source>
        <dbReference type="ARBA" id="ARBA00023065"/>
    </source>
</evidence>
<evidence type="ECO:0000256" key="8">
    <source>
        <dbReference type="ARBA" id="ARBA00023136"/>
    </source>
</evidence>
<keyword evidence="9" id="KW-0998">Cell outer membrane</keyword>
<name>A0ABY6MWC8_9BURK</name>
<dbReference type="PANTHER" id="PTHR38762:SF1">
    <property type="entry name" value="CRYPTIC OUTER MEMBRANE PORIN BGLH-RELATED"/>
    <property type="match status" value="1"/>
</dbReference>
<dbReference type="Gene3D" id="2.40.170.10">
    <property type="entry name" value="Porin, LamB type"/>
    <property type="match status" value="1"/>
</dbReference>
<protein>
    <submittedName>
        <fullName evidence="11">Carbohydrate porin</fullName>
    </submittedName>
</protein>
<dbReference type="RefSeq" id="WP_264894267.1">
    <property type="nucleotide sequence ID" value="NZ_CP110257.1"/>
</dbReference>
<gene>
    <name evidence="11" type="ORF">OMP39_07040</name>
</gene>
<dbReference type="PANTHER" id="PTHR38762">
    <property type="entry name" value="CRYPTIC OUTER MEMBRANE PORIN BGLH-RELATED"/>
    <property type="match status" value="1"/>
</dbReference>
<feature type="chain" id="PRO_5046801002" evidence="10">
    <location>
        <begin position="26"/>
        <end position="418"/>
    </location>
</feature>
<dbReference type="Proteomes" id="UP001163266">
    <property type="component" value="Chromosome"/>
</dbReference>
<proteinExistence type="inferred from homology"/>
<evidence type="ECO:0000256" key="5">
    <source>
        <dbReference type="ARBA" id="ARBA00022692"/>
    </source>
</evidence>
<keyword evidence="10" id="KW-0732">Signal</keyword>
<keyword evidence="5" id="KW-0812">Transmembrane</keyword>
<keyword evidence="12" id="KW-1185">Reference proteome</keyword>